<dbReference type="SUPFAM" id="SSF53756">
    <property type="entry name" value="UDP-Glycosyltransferase/glycogen phosphorylase"/>
    <property type="match status" value="1"/>
</dbReference>
<dbReference type="EMBL" id="CACRTL010000008">
    <property type="protein sequence ID" value="VYT59790.1"/>
    <property type="molecule type" value="Genomic_DNA"/>
</dbReference>
<dbReference type="AlphaFoldDB" id="A0A6N2Y231"/>
<dbReference type="EMBL" id="JAQLKE010000006">
    <property type="protein sequence ID" value="MDB7083204.1"/>
    <property type="molecule type" value="Genomic_DNA"/>
</dbReference>
<protein>
    <submittedName>
        <fullName evidence="3">Glycosyl transferases group 1</fullName>
    </submittedName>
    <submittedName>
        <fullName evidence="2">Glycosyltransferase</fullName>
        <ecNumber evidence="2">2.4.-.-</ecNumber>
    </submittedName>
</protein>
<dbReference type="GO" id="GO:0016757">
    <property type="term" value="F:glycosyltransferase activity"/>
    <property type="evidence" value="ECO:0007669"/>
    <property type="project" value="UniProtKB-KW"/>
</dbReference>
<proteinExistence type="predicted"/>
<reference evidence="2" key="2">
    <citation type="submission" date="2023-01" db="EMBL/GenBank/DDBJ databases">
        <title>Human gut microbiome strain richness.</title>
        <authorList>
            <person name="Chen-Liaw A."/>
        </authorList>
    </citation>
    <scope>NUCLEOTIDE SEQUENCE</scope>
    <source>
        <strain evidence="2">1001217st2_G6_1001217B_191108</strain>
    </source>
</reference>
<gene>
    <name evidence="3" type="ORF">CRLFYP8_01303</name>
    <name evidence="2" type="ORF">PM738_05260</name>
</gene>
<dbReference type="Proteomes" id="UP001211987">
    <property type="component" value="Unassembled WGS sequence"/>
</dbReference>
<evidence type="ECO:0000259" key="1">
    <source>
        <dbReference type="Pfam" id="PF00534"/>
    </source>
</evidence>
<dbReference type="EC" id="2.4.-.-" evidence="2"/>
<sequence length="435" mass="51389">MKHLVFMYRDLEMGGIQNILYNLSKNLLMKHDIDITWIHPEKVSISNSFSDIFNRDNISFVSSKIITQDTNIDDIIRYDINDQIVMIAFEPIDFNYLQLIKKNSFNCIINTFLIMPHFTNNELFLENHFINPIVKKKTYNTMKYMYHYWYNTNQLLFCNKRHYETLQSVYNINFVNPEQYLLKSVIKINNFNEILVKERFNNRKYFNIISVSRFEFPHKGYVLGLIDDFEKFSSKHKDARLKIVGSGPGEHLLNKRIEKLSSEVKDKINLVGELSPIELEKYLKNMDINIGVAGSITTGISNSVLSIPVRHYSYNCECYGYFHNEKSQLINDAPGIDVLGYIEEVYAMDYNKYKDVCTKDFEKLISMKEFNPDYIFEINNNDYESIRNYDFLKIEKINEKVGVVIKVKSYVKRILKRLNMHLNKGDVITKDGYKK</sequence>
<evidence type="ECO:0000313" key="3">
    <source>
        <dbReference type="EMBL" id="VYT59790.1"/>
    </source>
</evidence>
<feature type="domain" description="Glycosyl transferase family 1" evidence="1">
    <location>
        <begin position="200"/>
        <end position="288"/>
    </location>
</feature>
<dbReference type="Pfam" id="PF00534">
    <property type="entry name" value="Glycos_transf_1"/>
    <property type="match status" value="1"/>
</dbReference>
<keyword evidence="3" id="KW-0808">Transferase</keyword>
<dbReference type="InterPro" id="IPR001296">
    <property type="entry name" value="Glyco_trans_1"/>
</dbReference>
<dbReference type="Gene3D" id="3.40.50.2000">
    <property type="entry name" value="Glycogen Phosphorylase B"/>
    <property type="match status" value="1"/>
</dbReference>
<organism evidence="3">
    <name type="scientific">Thomasclavelia ramosa</name>
    <dbReference type="NCBI Taxonomy" id="1547"/>
    <lineage>
        <taxon>Bacteria</taxon>
        <taxon>Bacillati</taxon>
        <taxon>Bacillota</taxon>
        <taxon>Erysipelotrichia</taxon>
        <taxon>Erysipelotrichales</taxon>
        <taxon>Coprobacillaceae</taxon>
        <taxon>Thomasclavelia</taxon>
    </lineage>
</organism>
<name>A0A6N2Y231_9FIRM</name>
<evidence type="ECO:0000313" key="2">
    <source>
        <dbReference type="EMBL" id="MDB7083204.1"/>
    </source>
</evidence>
<dbReference type="RefSeq" id="WP_118143667.1">
    <property type="nucleotide sequence ID" value="NZ_CACRTL010000008.1"/>
</dbReference>
<reference evidence="3" key="1">
    <citation type="submission" date="2019-11" db="EMBL/GenBank/DDBJ databases">
        <authorList>
            <person name="Feng L."/>
        </authorList>
    </citation>
    <scope>NUCLEOTIDE SEQUENCE</scope>
    <source>
        <strain evidence="3">CramosumLFYP8</strain>
    </source>
</reference>
<accession>A0A6N2Y231</accession>
<keyword evidence="2" id="KW-0328">Glycosyltransferase</keyword>